<dbReference type="AlphaFoldDB" id="A0A5N6KXW5"/>
<dbReference type="InterPro" id="IPR000675">
    <property type="entry name" value="Cutinase/axe"/>
</dbReference>
<sequence>MKTASSVLIAALAAGASASPIEVAKRDFQCGGPLIVAARGSGEQPGEGVQSQVVGMVKGAVPNWSGSDFGLDYPAVINDGSNYGPSVVAGIQNLNGVVTGFVDQCGEGSKVVLLGYSQGGQVVSSLLGGGSGQPALAAKYTPHSKFHFMLRSNFGLLTKYTVAAAVVFGDPTFIAGQSYDAGSATTNGIIAGQGGTPETLAPYTQVFRSFCTVDDSVCASGSNGQAHADEIKTWAQEATDFIVPRVS</sequence>
<dbReference type="SMART" id="SM01110">
    <property type="entry name" value="Cutinase"/>
    <property type="match status" value="1"/>
</dbReference>
<evidence type="ECO:0000313" key="5">
    <source>
        <dbReference type="Proteomes" id="UP000327013"/>
    </source>
</evidence>
<organism evidence="4 5">
    <name type="scientific">Carpinus fangiana</name>
    <dbReference type="NCBI Taxonomy" id="176857"/>
    <lineage>
        <taxon>Eukaryota</taxon>
        <taxon>Viridiplantae</taxon>
        <taxon>Streptophyta</taxon>
        <taxon>Embryophyta</taxon>
        <taxon>Tracheophyta</taxon>
        <taxon>Spermatophyta</taxon>
        <taxon>Magnoliopsida</taxon>
        <taxon>eudicotyledons</taxon>
        <taxon>Gunneridae</taxon>
        <taxon>Pentapetalae</taxon>
        <taxon>rosids</taxon>
        <taxon>fabids</taxon>
        <taxon>Fagales</taxon>
        <taxon>Betulaceae</taxon>
        <taxon>Carpinus</taxon>
    </lineage>
</organism>
<dbReference type="InterPro" id="IPR029058">
    <property type="entry name" value="AB_hydrolase_fold"/>
</dbReference>
<feature type="signal peptide" evidence="3">
    <location>
        <begin position="1"/>
        <end position="18"/>
    </location>
</feature>
<dbReference type="SUPFAM" id="SSF53474">
    <property type="entry name" value="alpha/beta-Hydrolases"/>
    <property type="match status" value="1"/>
</dbReference>
<evidence type="ECO:0000256" key="1">
    <source>
        <dbReference type="ARBA" id="ARBA00022801"/>
    </source>
</evidence>
<reference evidence="4 5" key="1">
    <citation type="submission" date="2019-06" db="EMBL/GenBank/DDBJ databases">
        <title>A chromosomal-level reference genome of Carpinus fangiana (Coryloideae, Betulaceae).</title>
        <authorList>
            <person name="Yang X."/>
            <person name="Wang Z."/>
            <person name="Zhang L."/>
            <person name="Hao G."/>
            <person name="Liu J."/>
            <person name="Yang Y."/>
        </authorList>
    </citation>
    <scope>NUCLEOTIDE SEQUENCE [LARGE SCALE GENOMIC DNA]</scope>
    <source>
        <strain evidence="4">Cfa_2016G</strain>
        <tissue evidence="4">Leaf</tissue>
    </source>
</reference>
<keyword evidence="3" id="KW-0732">Signal</keyword>
<feature type="chain" id="PRO_5024399261" description="Cutinase" evidence="3">
    <location>
        <begin position="19"/>
        <end position="247"/>
    </location>
</feature>
<protein>
    <recommendedName>
        <fullName evidence="6">Cutinase</fullName>
    </recommendedName>
</protein>
<evidence type="ECO:0000256" key="3">
    <source>
        <dbReference type="SAM" id="SignalP"/>
    </source>
</evidence>
<dbReference type="EMBL" id="VIBQ01000017">
    <property type="protein sequence ID" value="KAB8360645.1"/>
    <property type="molecule type" value="Genomic_DNA"/>
</dbReference>
<keyword evidence="2" id="KW-1015">Disulfide bond</keyword>
<evidence type="ECO:0000256" key="2">
    <source>
        <dbReference type="ARBA" id="ARBA00023157"/>
    </source>
</evidence>
<dbReference type="OrthoDB" id="2586582at2759"/>
<evidence type="ECO:0008006" key="6">
    <source>
        <dbReference type="Google" id="ProtNLM"/>
    </source>
</evidence>
<keyword evidence="1" id="KW-0378">Hydrolase</keyword>
<proteinExistence type="predicted"/>
<dbReference type="Proteomes" id="UP000327013">
    <property type="component" value="Unassembled WGS sequence"/>
</dbReference>
<dbReference type="Pfam" id="PF01083">
    <property type="entry name" value="Cutinase"/>
    <property type="match status" value="1"/>
</dbReference>
<dbReference type="PANTHER" id="PTHR33630:SF9">
    <property type="entry name" value="CUTINASE 4"/>
    <property type="match status" value="1"/>
</dbReference>
<name>A0A5N6KXW5_9ROSI</name>
<dbReference type="PANTHER" id="PTHR33630">
    <property type="entry name" value="CUTINASE RV1984C-RELATED-RELATED"/>
    <property type="match status" value="1"/>
</dbReference>
<dbReference type="GO" id="GO:0016787">
    <property type="term" value="F:hydrolase activity"/>
    <property type="evidence" value="ECO:0007669"/>
    <property type="project" value="UniProtKB-KW"/>
</dbReference>
<keyword evidence="5" id="KW-1185">Reference proteome</keyword>
<accession>A0A5N6KXW5</accession>
<evidence type="ECO:0000313" key="4">
    <source>
        <dbReference type="EMBL" id="KAB8360645.1"/>
    </source>
</evidence>
<dbReference type="Gene3D" id="3.40.50.1820">
    <property type="entry name" value="alpha/beta hydrolase"/>
    <property type="match status" value="1"/>
</dbReference>
<comment type="caution">
    <text evidence="4">The sequence shown here is derived from an EMBL/GenBank/DDBJ whole genome shotgun (WGS) entry which is preliminary data.</text>
</comment>
<gene>
    <name evidence="4" type="ORF">FH972_024383</name>
</gene>